<dbReference type="InterPro" id="IPR050524">
    <property type="entry name" value="APC_YAT"/>
</dbReference>
<keyword evidence="10" id="KW-1185">Reference proteome</keyword>
<keyword evidence="3 7" id="KW-0812">Transmembrane</keyword>
<feature type="transmembrane region" description="Helical" evidence="7">
    <location>
        <begin position="383"/>
        <end position="403"/>
    </location>
</feature>
<evidence type="ECO:0000256" key="7">
    <source>
        <dbReference type="SAM" id="Phobius"/>
    </source>
</evidence>
<feature type="transmembrane region" description="Helical" evidence="7">
    <location>
        <begin position="278"/>
        <end position="299"/>
    </location>
</feature>
<keyword evidence="6 7" id="KW-0472">Membrane</keyword>
<protein>
    <submittedName>
        <fullName evidence="9">Amino acid transporter</fullName>
    </submittedName>
</protein>
<feature type="transmembrane region" description="Helical" evidence="7">
    <location>
        <begin position="239"/>
        <end position="257"/>
    </location>
</feature>
<dbReference type="EMBL" id="JANBVO010000014">
    <property type="protein sequence ID" value="KAJ9145405.1"/>
    <property type="molecule type" value="Genomic_DNA"/>
</dbReference>
<dbReference type="AlphaFoldDB" id="A0AA38VJD9"/>
<feature type="transmembrane region" description="Helical" evidence="7">
    <location>
        <begin position="183"/>
        <end position="205"/>
    </location>
</feature>
<dbReference type="GO" id="GO:0016020">
    <property type="term" value="C:membrane"/>
    <property type="evidence" value="ECO:0007669"/>
    <property type="project" value="UniProtKB-SubCell"/>
</dbReference>
<sequence>MESIVVHDNDKTTYKLDQTTPTNVGSDYDVGTIEQFYHLERKLSWRQMQLMIIGGSIGTALFVTIGAGLMSAGPGSLFLGFVLYACFLGACNNSMAEMSTYMPVSGGWIRMASHWVDDALGFALGWNFFLYEATLIPYEISAFNLVISFWSDSVPAAAICIGCIVLYGLINIFAVHRYGESEFWLAIGKLILIFLVFGFTIVTMAGGNPQHDAYGFRYWNSPGAFAEYLATGTLGRFEGFLSGLWRACFVIVGPEYVSMLAAEAKSPRKTLKKAYTTIYWRFGVFFIGGALAIGIVVPYNDPTLVAINSGEAGGSGTGAASPYVIAMQNMGIEVLPHITNALLLTSIFSAGNSYVYCASRSLYSLALDGHAPKFLRKCLKSGVPIYCFAITMVFPFLSLLILGSNSSQVVLWLANLTTAGQLINFIGMSIVYLFFFRAMKAQGFDRDTLPYKGWFQPYSAWIGLISMTLIVCCYGYAIFLPGNFDVGTFFIYYLMIFVLILTYSCWKILKRTKIIPASEVDLVWEAPKIDEYEAMLDEDEELNLWEIARSKFRSLREKHIA</sequence>
<evidence type="ECO:0000256" key="1">
    <source>
        <dbReference type="ARBA" id="ARBA00004141"/>
    </source>
</evidence>
<comment type="subcellular location">
    <subcellularLocation>
        <location evidence="1">Membrane</location>
        <topology evidence="1">Multi-pass membrane protein</topology>
    </subcellularLocation>
</comment>
<feature type="transmembrane region" description="Helical" evidence="7">
    <location>
        <begin position="76"/>
        <end position="95"/>
    </location>
</feature>
<evidence type="ECO:0000256" key="2">
    <source>
        <dbReference type="ARBA" id="ARBA00022448"/>
    </source>
</evidence>
<evidence type="ECO:0000256" key="5">
    <source>
        <dbReference type="ARBA" id="ARBA00022989"/>
    </source>
</evidence>
<dbReference type="FunFam" id="1.20.1740.10:FF:000006">
    <property type="entry name" value="General amino acid permease"/>
    <property type="match status" value="1"/>
</dbReference>
<accession>A0AA38VJD9</accession>
<evidence type="ECO:0000313" key="10">
    <source>
        <dbReference type="Proteomes" id="UP001174694"/>
    </source>
</evidence>
<dbReference type="Proteomes" id="UP001174694">
    <property type="component" value="Unassembled WGS sequence"/>
</dbReference>
<dbReference type="InterPro" id="IPR004841">
    <property type="entry name" value="AA-permease/SLC12A_dom"/>
</dbReference>
<feature type="domain" description="Amino acid permease/ SLC12A" evidence="8">
    <location>
        <begin position="48"/>
        <end position="514"/>
    </location>
</feature>
<dbReference type="PANTHER" id="PTHR43341:SF6">
    <property type="entry name" value="AMINO ACID TRANSPORTER (EUROFUNG)"/>
    <property type="match status" value="1"/>
</dbReference>
<organism evidence="9 10">
    <name type="scientific">Pleurostoma richardsiae</name>
    <dbReference type="NCBI Taxonomy" id="41990"/>
    <lineage>
        <taxon>Eukaryota</taxon>
        <taxon>Fungi</taxon>
        <taxon>Dikarya</taxon>
        <taxon>Ascomycota</taxon>
        <taxon>Pezizomycotina</taxon>
        <taxon>Sordariomycetes</taxon>
        <taxon>Sordariomycetidae</taxon>
        <taxon>Calosphaeriales</taxon>
        <taxon>Pleurostomataceae</taxon>
        <taxon>Pleurostoma</taxon>
    </lineage>
</organism>
<reference evidence="9" key="1">
    <citation type="submission" date="2022-07" db="EMBL/GenBank/DDBJ databases">
        <title>Fungi with potential for degradation of polypropylene.</title>
        <authorList>
            <person name="Gostincar C."/>
        </authorList>
    </citation>
    <scope>NUCLEOTIDE SEQUENCE</scope>
    <source>
        <strain evidence="9">EXF-13308</strain>
    </source>
</reference>
<evidence type="ECO:0000256" key="6">
    <source>
        <dbReference type="ARBA" id="ARBA00023136"/>
    </source>
</evidence>
<gene>
    <name evidence="9" type="ORF">NKR23_g5359</name>
</gene>
<comment type="caution">
    <text evidence="9">The sequence shown here is derived from an EMBL/GenBank/DDBJ whole genome shotgun (WGS) entry which is preliminary data.</text>
</comment>
<keyword evidence="4" id="KW-0029">Amino-acid transport</keyword>
<feature type="transmembrane region" description="Helical" evidence="7">
    <location>
        <begin position="50"/>
        <end position="70"/>
    </location>
</feature>
<feature type="transmembrane region" description="Helical" evidence="7">
    <location>
        <begin position="337"/>
        <end position="357"/>
    </location>
</feature>
<dbReference type="PANTHER" id="PTHR43341">
    <property type="entry name" value="AMINO ACID PERMEASE"/>
    <property type="match status" value="1"/>
</dbReference>
<dbReference type="GO" id="GO:0015171">
    <property type="term" value="F:amino acid transmembrane transporter activity"/>
    <property type="evidence" value="ECO:0007669"/>
    <property type="project" value="TreeGrafter"/>
</dbReference>
<feature type="transmembrane region" description="Helical" evidence="7">
    <location>
        <begin position="457"/>
        <end position="478"/>
    </location>
</feature>
<feature type="transmembrane region" description="Helical" evidence="7">
    <location>
        <begin position="156"/>
        <end position="176"/>
    </location>
</feature>
<name>A0AA38VJD9_9PEZI</name>
<evidence type="ECO:0000256" key="4">
    <source>
        <dbReference type="ARBA" id="ARBA00022970"/>
    </source>
</evidence>
<evidence type="ECO:0000313" key="9">
    <source>
        <dbReference type="EMBL" id="KAJ9145405.1"/>
    </source>
</evidence>
<feature type="transmembrane region" description="Helical" evidence="7">
    <location>
        <begin position="490"/>
        <end position="509"/>
    </location>
</feature>
<dbReference type="Pfam" id="PF00324">
    <property type="entry name" value="AA_permease"/>
    <property type="match status" value="1"/>
</dbReference>
<proteinExistence type="predicted"/>
<dbReference type="Gene3D" id="1.20.1740.10">
    <property type="entry name" value="Amino acid/polyamine transporter I"/>
    <property type="match status" value="1"/>
</dbReference>
<keyword evidence="5 7" id="KW-1133">Transmembrane helix</keyword>
<keyword evidence="2" id="KW-0813">Transport</keyword>
<evidence type="ECO:0000256" key="3">
    <source>
        <dbReference type="ARBA" id="ARBA00022692"/>
    </source>
</evidence>
<evidence type="ECO:0000259" key="8">
    <source>
        <dbReference type="Pfam" id="PF00324"/>
    </source>
</evidence>
<feature type="transmembrane region" description="Helical" evidence="7">
    <location>
        <begin position="409"/>
        <end position="436"/>
    </location>
</feature>
<dbReference type="PIRSF" id="PIRSF006060">
    <property type="entry name" value="AA_transporter"/>
    <property type="match status" value="1"/>
</dbReference>